<gene>
    <name evidence="3" type="ORF">FYK55_02270</name>
</gene>
<dbReference type="GO" id="GO:0004062">
    <property type="term" value="F:aryl sulfotransferase activity"/>
    <property type="evidence" value="ECO:0007669"/>
    <property type="project" value="InterPro"/>
</dbReference>
<name>A0A5M6DP73_9BACT</name>
<protein>
    <submittedName>
        <fullName evidence="3">Aryl-sulfate sulfotransferase</fullName>
    </submittedName>
</protein>
<evidence type="ECO:0000313" key="4">
    <source>
        <dbReference type="Proteomes" id="UP000324479"/>
    </source>
</evidence>
<dbReference type="RefSeq" id="WP_150074404.1">
    <property type="nucleotide sequence ID" value="NZ_VWOX01000001.1"/>
</dbReference>
<dbReference type="InterPro" id="IPR038477">
    <property type="entry name" value="ASST_N_sf"/>
</dbReference>
<proteinExistence type="predicted"/>
<dbReference type="AlphaFoldDB" id="A0A5M6DP73"/>
<dbReference type="PANTHER" id="PTHR35340">
    <property type="entry name" value="PQQ ENZYME REPEAT PROTEIN-RELATED"/>
    <property type="match status" value="1"/>
</dbReference>
<dbReference type="PANTHER" id="PTHR35340:SF5">
    <property type="entry name" value="ASST-DOMAIN-CONTAINING PROTEIN"/>
    <property type="match status" value="1"/>
</dbReference>
<dbReference type="Gene3D" id="2.60.40.3100">
    <property type="entry name" value="Arylsulphate sulphotransferase monomer, N-terminal domain"/>
    <property type="match status" value="1"/>
</dbReference>
<dbReference type="InterPro" id="IPR035391">
    <property type="entry name" value="Arylsulfotran_N"/>
</dbReference>
<dbReference type="Pfam" id="PF17425">
    <property type="entry name" value="Arylsulfotran_N"/>
    <property type="match status" value="1"/>
</dbReference>
<organism evidence="3 4">
    <name type="scientific">Roseiconus nitratireducens</name>
    <dbReference type="NCBI Taxonomy" id="2605748"/>
    <lineage>
        <taxon>Bacteria</taxon>
        <taxon>Pseudomonadati</taxon>
        <taxon>Planctomycetota</taxon>
        <taxon>Planctomycetia</taxon>
        <taxon>Pirellulales</taxon>
        <taxon>Pirellulaceae</taxon>
        <taxon>Roseiconus</taxon>
    </lineage>
</organism>
<comment type="caution">
    <text evidence="3">The sequence shown here is derived from an EMBL/GenBank/DDBJ whole genome shotgun (WGS) entry which is preliminary data.</text>
</comment>
<evidence type="ECO:0000259" key="2">
    <source>
        <dbReference type="Pfam" id="PF17425"/>
    </source>
</evidence>
<evidence type="ECO:0000313" key="3">
    <source>
        <dbReference type="EMBL" id="KAA5547245.1"/>
    </source>
</evidence>
<dbReference type="SUPFAM" id="SSF63829">
    <property type="entry name" value="Calcium-dependent phosphotriesterase"/>
    <property type="match status" value="1"/>
</dbReference>
<dbReference type="InterPro" id="IPR010262">
    <property type="entry name" value="Arylsulfotransferase_bact"/>
</dbReference>
<dbReference type="Proteomes" id="UP000324479">
    <property type="component" value="Unassembled WGS sequence"/>
</dbReference>
<dbReference type="InterPro" id="IPR053143">
    <property type="entry name" value="Arylsulfate_ST"/>
</dbReference>
<feature type="domain" description="Arylsulfotransferase N-terminal" evidence="2">
    <location>
        <begin position="47"/>
        <end position="122"/>
    </location>
</feature>
<dbReference type="EMBL" id="VWOX01000001">
    <property type="protein sequence ID" value="KAA5547245.1"/>
    <property type="molecule type" value="Genomic_DNA"/>
</dbReference>
<feature type="chain" id="PRO_5024430838" evidence="1">
    <location>
        <begin position="31"/>
        <end position="565"/>
    </location>
</feature>
<keyword evidence="3" id="KW-0808">Transferase</keyword>
<reference evidence="3 4" key="1">
    <citation type="submission" date="2019-08" db="EMBL/GenBank/DDBJ databases">
        <authorList>
            <person name="Dhanesh K."/>
            <person name="Kumar G."/>
            <person name="Sasikala C."/>
            <person name="Venkata Ramana C."/>
        </authorList>
    </citation>
    <scope>NUCLEOTIDE SEQUENCE [LARGE SCALE GENOMIC DNA]</scope>
    <source>
        <strain evidence="3 4">JC645</strain>
    </source>
</reference>
<evidence type="ECO:0000256" key="1">
    <source>
        <dbReference type="SAM" id="SignalP"/>
    </source>
</evidence>
<accession>A0A5M6DP73</accession>
<feature type="signal peptide" evidence="1">
    <location>
        <begin position="1"/>
        <end position="30"/>
    </location>
</feature>
<keyword evidence="4" id="KW-1185">Reference proteome</keyword>
<keyword evidence="1" id="KW-0732">Signal</keyword>
<dbReference type="Pfam" id="PF05935">
    <property type="entry name" value="Arylsulfotrans"/>
    <property type="match status" value="1"/>
</dbReference>
<sequence>MLKEVRARRAMSRFKWILVLAIAVSGAVHSRTNAEEKLPQFVEDPVVSNNPNQSVPLAAVVTFKANQPVETTITLTEGEHRWEFTYDAARKAEKGLPVIGFRPDRKHELVVSIKNAGGEIASSEPLTFQSPKLPSDPAEFPKIAIATSDSKMAEPGFRLFNPRRRIPRQTQAGNEQEREFGESFGMLLMVDQAGTPVWFYKTDSRIAGFNYMDNGHILYVTADYRLVEIDMLGNEIRSWYASQRPQGKSTATPVETLTFHHDADLLDNGNVLALSSERRKIENYYTSEYEADAPRQDQWVMGDRAVEFTPGGKIVWSWKAFDHLSSRRIGYETFSHYWQRRGFPDTIDWSHANEITKLDDDSVLINFRYLSAVVKVDRKTGEILWIFGEPSGWSKELQSKLIQLQGDARWSWHQHAPTFTSRGTLLLFDNGNYRARPFNEPTSLAKTWSRAVEYELDEKTLTAKQVWTSETADEEKVVTIAMGSASETPEKGNILVGYGAILDPSQVHKVSWKTRSQIGQMTRCREYTHTTPAKIVWDLRLEPTGGNPKIGWNIFGCIPVSSLQP</sequence>